<keyword evidence="2" id="KW-0472">Membrane</keyword>
<evidence type="ECO:0008006" key="5">
    <source>
        <dbReference type="Google" id="ProtNLM"/>
    </source>
</evidence>
<feature type="transmembrane region" description="Helical" evidence="2">
    <location>
        <begin position="279"/>
        <end position="301"/>
    </location>
</feature>
<evidence type="ECO:0000313" key="4">
    <source>
        <dbReference type="Proteomes" id="UP000229706"/>
    </source>
</evidence>
<evidence type="ECO:0000256" key="2">
    <source>
        <dbReference type="SAM" id="Phobius"/>
    </source>
</evidence>
<evidence type="ECO:0000256" key="1">
    <source>
        <dbReference type="SAM" id="Coils"/>
    </source>
</evidence>
<dbReference type="AlphaFoldDB" id="A0A2M8DD35"/>
<keyword evidence="2" id="KW-0812">Transmembrane</keyword>
<comment type="caution">
    <text evidence="3">The sequence shown here is derived from an EMBL/GenBank/DDBJ whole genome shotgun (WGS) entry which is preliminary data.</text>
</comment>
<protein>
    <recommendedName>
        <fullName evidence="5">DUF916 domain-containing protein</fullName>
    </recommendedName>
</protein>
<dbReference type="Proteomes" id="UP000229706">
    <property type="component" value="Unassembled WGS sequence"/>
</dbReference>
<proteinExistence type="predicted"/>
<sequence length="337" mass="37902">MLLHQSSKMNMKKLFGILMFLILVNTPRLSFAQEKLNLTYYPTTQEIQVMPGETKSFAVVFVNNEDVPVVGTVAKKDFLILNSDGIPTLVENPSSSSRYSAVQWVTLPYESATIAAKDQLVVYAKVIVPPDALPGGHYVAVYFQNSNEPPTSSSRGPNTAISNKYAALVLFHVPGEFKEQADVKKFTARSFSEYGPITLDTQIFNSGYLHIKPMGRIQIYNLLGKKVEDIALKEKNIFPEAAVNYQNLIGQKWMVGRYRAELNATFADKKLPLSAVVEFWVFPWRVTLAVVLALIIIILIAKSLIEKTVVKEAALEKEVEREKSEIEKLKEELKKRE</sequence>
<evidence type="ECO:0000313" key="3">
    <source>
        <dbReference type="EMBL" id="PJB88515.1"/>
    </source>
</evidence>
<organism evidence="3 4">
    <name type="scientific">Candidatus Roizmanbacteria bacterium CG_4_9_14_0_8_um_filter_34_12</name>
    <dbReference type="NCBI Taxonomy" id="1974840"/>
    <lineage>
        <taxon>Bacteria</taxon>
        <taxon>Candidatus Roizmaniibacteriota</taxon>
    </lineage>
</organism>
<gene>
    <name evidence="3" type="ORF">CO083_02365</name>
</gene>
<keyword evidence="2" id="KW-1133">Transmembrane helix</keyword>
<keyword evidence="1" id="KW-0175">Coiled coil</keyword>
<name>A0A2M8DD35_9BACT</name>
<feature type="coiled-coil region" evidence="1">
    <location>
        <begin position="305"/>
        <end position="336"/>
    </location>
</feature>
<reference evidence="4" key="1">
    <citation type="submission" date="2017-09" db="EMBL/GenBank/DDBJ databases">
        <title>Depth-based differentiation of microbial function through sediment-hosted aquifers and enrichment of novel symbionts in the deep terrestrial subsurface.</title>
        <authorList>
            <person name="Probst A.J."/>
            <person name="Ladd B."/>
            <person name="Jarett J.K."/>
            <person name="Geller-Mcgrath D.E."/>
            <person name="Sieber C.M.K."/>
            <person name="Emerson J.B."/>
            <person name="Anantharaman K."/>
            <person name="Thomas B.C."/>
            <person name="Malmstrom R."/>
            <person name="Stieglmeier M."/>
            <person name="Klingl A."/>
            <person name="Woyke T."/>
            <person name="Ryan C.M."/>
            <person name="Banfield J.F."/>
        </authorList>
    </citation>
    <scope>NUCLEOTIDE SEQUENCE [LARGE SCALE GENOMIC DNA]</scope>
</reference>
<dbReference type="EMBL" id="PFTH01000085">
    <property type="protein sequence ID" value="PJB88515.1"/>
    <property type="molecule type" value="Genomic_DNA"/>
</dbReference>
<accession>A0A2M8DD35</accession>